<feature type="transmembrane region" description="Helical" evidence="6">
    <location>
        <begin position="216"/>
        <end position="237"/>
    </location>
</feature>
<feature type="transmembrane region" description="Helical" evidence="6">
    <location>
        <begin position="142"/>
        <end position="165"/>
    </location>
</feature>
<reference evidence="9" key="1">
    <citation type="submission" date="2017-04" db="EMBL/GenBank/DDBJ databases">
        <title>Function of individual gut microbiota members based on whole genome sequencing of pure cultures obtained from chicken caecum.</title>
        <authorList>
            <person name="Medvecky M."/>
            <person name="Cejkova D."/>
            <person name="Polansky O."/>
            <person name="Karasova D."/>
            <person name="Kubasova T."/>
            <person name="Cizek A."/>
            <person name="Rychlik I."/>
        </authorList>
    </citation>
    <scope>NUCLEOTIDE SEQUENCE [LARGE SCALE GENOMIC DNA]</scope>
    <source>
        <strain evidence="9">An144</strain>
    </source>
</reference>
<evidence type="ECO:0000256" key="1">
    <source>
        <dbReference type="ARBA" id="ARBA00004651"/>
    </source>
</evidence>
<dbReference type="PANTHER" id="PTHR30213">
    <property type="entry name" value="INNER MEMBRANE PROTEIN YHJD"/>
    <property type="match status" value="1"/>
</dbReference>
<organism evidence="8 9">
    <name type="scientific">Enterococcus cecorum</name>
    <dbReference type="NCBI Taxonomy" id="44008"/>
    <lineage>
        <taxon>Bacteria</taxon>
        <taxon>Bacillati</taxon>
        <taxon>Bacillota</taxon>
        <taxon>Bacilli</taxon>
        <taxon>Lactobacillales</taxon>
        <taxon>Enterococcaceae</taxon>
        <taxon>Enterococcus</taxon>
    </lineage>
</organism>
<feature type="transmembrane region" description="Helical" evidence="6">
    <location>
        <begin position="185"/>
        <end position="204"/>
    </location>
</feature>
<comment type="caution">
    <text evidence="8">The sequence shown here is derived from an EMBL/GenBank/DDBJ whole genome shotgun (WGS) entry which is preliminary data.</text>
</comment>
<sequence>MKKKDSKEKKKTPKIKTFIDLMSVRMQNSEIGVTSSVVAYYLLLSFFPLLIAVGNILPLFHFNQNQVLTMLKTMMPQEIYLLFAPSIKALLTSGSKELLSISAVATLWSASKSINALQIAMNKAYGVTGTTNYLVMRLVSMLMLILFFAAIVGVVIVIGFGKVALDWIQPHLKIPDSIITTFQTVKWPATIIVLLAILTLVYWIIPNAKIGIRSAFPGAVLATIGWLGLTQVFGIYMKYFATGFNGYKIIGTFMLLMIWLKFAAMIVVFCGVFNTALAEYRTGGDLSQRKDPLEVLTKRMKAQLLHSNENESES</sequence>
<keyword evidence="4 6" id="KW-1133">Transmembrane helix</keyword>
<evidence type="ECO:0000256" key="6">
    <source>
        <dbReference type="SAM" id="Phobius"/>
    </source>
</evidence>
<evidence type="ECO:0000256" key="5">
    <source>
        <dbReference type="ARBA" id="ARBA00023136"/>
    </source>
</evidence>
<dbReference type="PIRSF" id="PIRSF035875">
    <property type="entry name" value="RNase_BN"/>
    <property type="match status" value="1"/>
</dbReference>
<accession>A0A1Y4QWU4</accession>
<dbReference type="RefSeq" id="WP_016251684.1">
    <property type="nucleotide sequence ID" value="NZ_AP035890.1"/>
</dbReference>
<dbReference type="Pfam" id="PF03631">
    <property type="entry name" value="Virul_fac_BrkB"/>
    <property type="match status" value="1"/>
</dbReference>
<evidence type="ECO:0000256" key="2">
    <source>
        <dbReference type="ARBA" id="ARBA00022475"/>
    </source>
</evidence>
<dbReference type="Proteomes" id="UP000588071">
    <property type="component" value="Unassembled WGS sequence"/>
</dbReference>
<dbReference type="AlphaFoldDB" id="A0A1Y4QWU4"/>
<dbReference type="PANTHER" id="PTHR30213:SF0">
    <property type="entry name" value="UPF0761 MEMBRANE PROTEIN YIHY"/>
    <property type="match status" value="1"/>
</dbReference>
<gene>
    <name evidence="8" type="ORF">B5E88_08505</name>
    <name evidence="7" type="ORF">HF857_04120</name>
</gene>
<evidence type="ECO:0000313" key="9">
    <source>
        <dbReference type="Proteomes" id="UP000196074"/>
    </source>
</evidence>
<name>A0A1Y4QWU4_9ENTE</name>
<feature type="transmembrane region" description="Helical" evidence="6">
    <location>
        <begin position="249"/>
        <end position="273"/>
    </location>
</feature>
<evidence type="ECO:0000256" key="3">
    <source>
        <dbReference type="ARBA" id="ARBA00022692"/>
    </source>
</evidence>
<dbReference type="EMBL" id="JABAFV010000005">
    <property type="protein sequence ID" value="NME49444.1"/>
    <property type="molecule type" value="Genomic_DNA"/>
</dbReference>
<comment type="subcellular location">
    <subcellularLocation>
        <location evidence="1">Cell membrane</location>
        <topology evidence="1">Multi-pass membrane protein</topology>
    </subcellularLocation>
</comment>
<reference evidence="7 10" key="3">
    <citation type="submission" date="2020-04" db="EMBL/GenBank/DDBJ databases">
        <authorList>
            <person name="Hitch T.C.A."/>
            <person name="Wylensek D."/>
            <person name="Clavel T."/>
        </authorList>
    </citation>
    <scope>NUCLEOTIDE SEQUENCE [LARGE SCALE GENOMIC DNA]</scope>
    <source>
        <strain evidence="7 10">WCA-380-WT-3C</strain>
    </source>
</reference>
<dbReference type="Proteomes" id="UP000196074">
    <property type="component" value="Unassembled WGS sequence"/>
</dbReference>
<feature type="transmembrane region" description="Helical" evidence="6">
    <location>
        <begin position="38"/>
        <end position="62"/>
    </location>
</feature>
<dbReference type="InterPro" id="IPR017039">
    <property type="entry name" value="Virul_fac_BrkB"/>
</dbReference>
<evidence type="ECO:0000256" key="4">
    <source>
        <dbReference type="ARBA" id="ARBA00022989"/>
    </source>
</evidence>
<dbReference type="NCBIfam" id="TIGR00765">
    <property type="entry name" value="yihY_not_rbn"/>
    <property type="match status" value="1"/>
</dbReference>
<keyword evidence="2" id="KW-1003">Cell membrane</keyword>
<proteinExistence type="predicted"/>
<keyword evidence="3 6" id="KW-0812">Transmembrane</keyword>
<dbReference type="EMBL" id="NFLC01000016">
    <property type="protein sequence ID" value="OUQ09795.1"/>
    <property type="molecule type" value="Genomic_DNA"/>
</dbReference>
<evidence type="ECO:0000313" key="7">
    <source>
        <dbReference type="EMBL" id="NME49444.1"/>
    </source>
</evidence>
<dbReference type="GO" id="GO:0005886">
    <property type="term" value="C:plasma membrane"/>
    <property type="evidence" value="ECO:0007669"/>
    <property type="project" value="UniProtKB-SubCell"/>
</dbReference>
<dbReference type="GeneID" id="60871159"/>
<evidence type="ECO:0000313" key="10">
    <source>
        <dbReference type="Proteomes" id="UP000588071"/>
    </source>
</evidence>
<keyword evidence="5 6" id="KW-0472">Membrane</keyword>
<evidence type="ECO:0000313" key="8">
    <source>
        <dbReference type="EMBL" id="OUQ09795.1"/>
    </source>
</evidence>
<protein>
    <submittedName>
        <fullName evidence="8">Ribonuclease BN</fullName>
    </submittedName>
    <submittedName>
        <fullName evidence="7">YihY/virulence factor BrkB family protein</fullName>
    </submittedName>
</protein>
<reference evidence="8" key="2">
    <citation type="journal article" date="2018" name="BMC Genomics">
        <title>Whole genome sequencing and function prediction of 133 gut anaerobes isolated from chicken caecum in pure cultures.</title>
        <authorList>
            <person name="Medvecky M."/>
            <person name="Cejkova D."/>
            <person name="Polansky O."/>
            <person name="Karasova D."/>
            <person name="Kubasova T."/>
            <person name="Cizek A."/>
            <person name="Rychlik I."/>
        </authorList>
    </citation>
    <scope>NUCLEOTIDE SEQUENCE</scope>
    <source>
        <strain evidence="8">An144</strain>
    </source>
</reference>